<protein>
    <submittedName>
        <fullName evidence="3">Universal stress protein</fullName>
    </submittedName>
</protein>
<dbReference type="CDD" id="cd00293">
    <property type="entry name" value="USP-like"/>
    <property type="match status" value="1"/>
</dbReference>
<dbReference type="RefSeq" id="WP_390221011.1">
    <property type="nucleotide sequence ID" value="NZ_JBHSXX010000001.1"/>
</dbReference>
<evidence type="ECO:0000313" key="3">
    <source>
        <dbReference type="EMBL" id="MFC6866388.1"/>
    </source>
</evidence>
<reference evidence="4" key="1">
    <citation type="journal article" date="2019" name="Int. J. Syst. Evol. Microbiol.">
        <title>The Global Catalogue of Microorganisms (GCM) 10K type strain sequencing project: providing services to taxonomists for standard genome sequencing and annotation.</title>
        <authorList>
            <consortium name="The Broad Institute Genomics Platform"/>
            <consortium name="The Broad Institute Genome Sequencing Center for Infectious Disease"/>
            <person name="Wu L."/>
            <person name="Ma J."/>
        </authorList>
    </citation>
    <scope>NUCLEOTIDE SEQUENCE [LARGE SCALE GENOMIC DNA]</scope>
    <source>
        <strain evidence="4">KCTC 32255</strain>
    </source>
</reference>
<evidence type="ECO:0000313" key="4">
    <source>
        <dbReference type="Proteomes" id="UP001596337"/>
    </source>
</evidence>
<dbReference type="EMBL" id="JBHSXX010000001">
    <property type="protein sequence ID" value="MFC6866388.1"/>
    <property type="molecule type" value="Genomic_DNA"/>
</dbReference>
<dbReference type="PANTHER" id="PTHR46268:SF6">
    <property type="entry name" value="UNIVERSAL STRESS PROTEIN UP12"/>
    <property type="match status" value="1"/>
</dbReference>
<feature type="domain" description="UspA" evidence="2">
    <location>
        <begin position="8"/>
        <end position="124"/>
    </location>
</feature>
<evidence type="ECO:0000256" key="1">
    <source>
        <dbReference type="ARBA" id="ARBA00008791"/>
    </source>
</evidence>
<comment type="caution">
    <text evidence="3">The sequence shown here is derived from an EMBL/GenBank/DDBJ whole genome shotgun (WGS) entry which is preliminary data.</text>
</comment>
<dbReference type="SUPFAM" id="SSF52402">
    <property type="entry name" value="Adenine nucleotide alpha hydrolases-like"/>
    <property type="match status" value="1"/>
</dbReference>
<accession>A0ABW2BW24</accession>
<evidence type="ECO:0000259" key="2">
    <source>
        <dbReference type="Pfam" id="PF00582"/>
    </source>
</evidence>
<dbReference type="Gene3D" id="3.40.50.620">
    <property type="entry name" value="HUPs"/>
    <property type="match status" value="1"/>
</dbReference>
<dbReference type="InterPro" id="IPR006016">
    <property type="entry name" value="UspA"/>
</dbReference>
<dbReference type="Proteomes" id="UP001596337">
    <property type="component" value="Unassembled WGS sequence"/>
</dbReference>
<comment type="similarity">
    <text evidence="1">Belongs to the universal stress protein A family.</text>
</comment>
<gene>
    <name evidence="3" type="ORF">ACFQGD_04450</name>
</gene>
<sequence length="133" mass="14081">MSVESPQSMVVATDLSDQSGRAVQRAVRLAEQHHAGLTALHVLPPRAANDLAAFARSRLAAQVRQHATNTEVEQVVVTGEVAVEIVSQTRDRSADLVIVGATGAHTFPFVGHTAENLVRVSPCPGARRSSPSQ</sequence>
<proteinExistence type="inferred from homology"/>
<organism evidence="3 4">
    <name type="scientific">Haloechinothrix salitolerans</name>
    <dbReference type="NCBI Taxonomy" id="926830"/>
    <lineage>
        <taxon>Bacteria</taxon>
        <taxon>Bacillati</taxon>
        <taxon>Actinomycetota</taxon>
        <taxon>Actinomycetes</taxon>
        <taxon>Pseudonocardiales</taxon>
        <taxon>Pseudonocardiaceae</taxon>
        <taxon>Haloechinothrix</taxon>
    </lineage>
</organism>
<dbReference type="PANTHER" id="PTHR46268">
    <property type="entry name" value="STRESS RESPONSE PROTEIN NHAX"/>
    <property type="match status" value="1"/>
</dbReference>
<dbReference type="InterPro" id="IPR014729">
    <property type="entry name" value="Rossmann-like_a/b/a_fold"/>
</dbReference>
<keyword evidence="4" id="KW-1185">Reference proteome</keyword>
<name>A0ABW2BW24_9PSEU</name>
<dbReference type="Pfam" id="PF00582">
    <property type="entry name" value="Usp"/>
    <property type="match status" value="1"/>
</dbReference>